<sequence>MQHQKKANITRCSQAVTHANYEELRPKRYSSSNRRMPTAKATINAAKKEQTKPRTKTDPDWRKSTTRTRVEQNTSARDAATQLEARFLSQAEEIWTRAVQKECFERELPELRARRPPPRGSRLQSLSIYVSPEGLLRLNSRIDAAKDVLTMTKAPPVIDDDHPYTYTVAYTSRQPTNACTIEA</sequence>
<gene>
    <name evidence="2" type="ORF">EVAR_78109_1</name>
</gene>
<dbReference type="AlphaFoldDB" id="A0A4C1T1H0"/>
<dbReference type="EMBL" id="BGZK01000028">
    <property type="protein sequence ID" value="GBP07974.1"/>
    <property type="molecule type" value="Genomic_DNA"/>
</dbReference>
<accession>A0A4C1T1H0</accession>
<feature type="compositionally biased region" description="Basic and acidic residues" evidence="1">
    <location>
        <begin position="46"/>
        <end position="63"/>
    </location>
</feature>
<name>A0A4C1T1H0_EUMVA</name>
<organism evidence="2 3">
    <name type="scientific">Eumeta variegata</name>
    <name type="common">Bagworm moth</name>
    <name type="synonym">Eumeta japonica</name>
    <dbReference type="NCBI Taxonomy" id="151549"/>
    <lineage>
        <taxon>Eukaryota</taxon>
        <taxon>Metazoa</taxon>
        <taxon>Ecdysozoa</taxon>
        <taxon>Arthropoda</taxon>
        <taxon>Hexapoda</taxon>
        <taxon>Insecta</taxon>
        <taxon>Pterygota</taxon>
        <taxon>Neoptera</taxon>
        <taxon>Endopterygota</taxon>
        <taxon>Lepidoptera</taxon>
        <taxon>Glossata</taxon>
        <taxon>Ditrysia</taxon>
        <taxon>Tineoidea</taxon>
        <taxon>Psychidae</taxon>
        <taxon>Oiketicinae</taxon>
        <taxon>Eumeta</taxon>
    </lineage>
</organism>
<evidence type="ECO:0000313" key="2">
    <source>
        <dbReference type="EMBL" id="GBP07974.1"/>
    </source>
</evidence>
<feature type="region of interest" description="Disordered" evidence="1">
    <location>
        <begin position="43"/>
        <end position="75"/>
    </location>
</feature>
<evidence type="ECO:0000313" key="3">
    <source>
        <dbReference type="Proteomes" id="UP000299102"/>
    </source>
</evidence>
<evidence type="ECO:0000256" key="1">
    <source>
        <dbReference type="SAM" id="MobiDB-lite"/>
    </source>
</evidence>
<comment type="caution">
    <text evidence="2">The sequence shown here is derived from an EMBL/GenBank/DDBJ whole genome shotgun (WGS) entry which is preliminary data.</text>
</comment>
<dbReference type="Proteomes" id="UP000299102">
    <property type="component" value="Unassembled WGS sequence"/>
</dbReference>
<reference evidence="2 3" key="1">
    <citation type="journal article" date="2019" name="Commun. Biol.">
        <title>The bagworm genome reveals a unique fibroin gene that provides high tensile strength.</title>
        <authorList>
            <person name="Kono N."/>
            <person name="Nakamura H."/>
            <person name="Ohtoshi R."/>
            <person name="Tomita M."/>
            <person name="Numata K."/>
            <person name="Arakawa K."/>
        </authorList>
    </citation>
    <scope>NUCLEOTIDE SEQUENCE [LARGE SCALE GENOMIC DNA]</scope>
</reference>
<keyword evidence="3" id="KW-1185">Reference proteome</keyword>
<protein>
    <submittedName>
        <fullName evidence="2">Uncharacterized protein</fullName>
    </submittedName>
</protein>
<proteinExistence type="predicted"/>